<comment type="caution">
    <text evidence="2">The sequence shown here is derived from an EMBL/GenBank/DDBJ whole genome shotgun (WGS) entry which is preliminary data.</text>
</comment>
<dbReference type="Pfam" id="PF19838">
    <property type="entry name" value="LptD_2"/>
    <property type="match status" value="1"/>
</dbReference>
<keyword evidence="3" id="KW-1185">Reference proteome</keyword>
<protein>
    <submittedName>
        <fullName evidence="2">LPS assembly protein LptD</fullName>
    </submittedName>
</protein>
<gene>
    <name evidence="2" type="ORF">ABS362_00955</name>
</gene>
<organism evidence="2 3">
    <name type="scientific">Pontibacter populi</name>
    <dbReference type="NCBI Taxonomy" id="890055"/>
    <lineage>
        <taxon>Bacteria</taxon>
        <taxon>Pseudomonadati</taxon>
        <taxon>Bacteroidota</taxon>
        <taxon>Cytophagia</taxon>
        <taxon>Cytophagales</taxon>
        <taxon>Hymenobacteraceae</taxon>
        <taxon>Pontibacter</taxon>
    </lineage>
</organism>
<dbReference type="Proteomes" id="UP001476807">
    <property type="component" value="Unassembled WGS sequence"/>
</dbReference>
<dbReference type="PANTHER" id="PTHR30189">
    <property type="entry name" value="LPS-ASSEMBLY PROTEIN"/>
    <property type="match status" value="1"/>
</dbReference>
<sequence>MRHILIFLLLVQLAVLSPLLATGQIMPRTLRSANAKQDTVKQDSVRLAAPQGDIETTIKYSARDSIQLEATSKIVHLYGEAKINYGSMTLEAAYIKIDYETNTLTATSLPDSAGKDIGVPVFVDGAESYSAKRIAYNFKTKRGRIAEVVTQQGEGYIHSELVKKNEANEIFGLHNKYTTCNLAHPHFYISAGKIKAIPNDKVMSGPFNLVIGDIPTPLGFLFGLFPTPKNNRSSGVIVPSFGENSLRGFFLMNGGYYLALNDYIGASITGDVYSLGGYDVRVSADYRKRYSYQGSFGIDHTYFKLDEADRGGGRSTNEFPGILPPSERTYRIRWSHSPVTKPGKGRLTASVDASTGQHNRVAGYNSTADRLSATFNSSISYQKNIQNSPFSYSVKLRQGQTSGGLMNFVLPDISFGMTSVSLYEFLTKNVPTGRWYEDFTFGYNFTASNDISQRIEPGRDRFGATNRFGDVGIIGASNEADTISLNDFEALWENGRRSATHNFNIGLGSYKLFKYFNLSPSVSYSERWVDRKFTYTYNPDSNAVDVDTTRFGRVYNYSAGASLSTNIYGTVYVRGKRVEAIRHMIRPSLSYSYQPDFGDPYFGFYQNLYLGEDVNGRPIYQQLSRFESGAPGTGLQSFLSFGVQNNIEMKVKAKTDTTGKTFEKVSLIDNLGIRGGYNFAADSLKMSQISLNMNTRLFKIINVGFTSSFNPYETDSLGRNIDKYLLNGPGFKPARLTNAGLQISASLNPQARRSDTSVPSNLPTLGQDTNPFEPQYVDFKIPWTLSIDYTVNFRRGLGRAENTINNTLGVDGDLNITDKWKISYYAHYDLVEQQIASARLNIHRDLHCWDMSISWTPFGYVRGYNITINARSSLLRDLKLTKRSSSSGINYR</sequence>
<reference evidence="2 3" key="1">
    <citation type="submission" date="2024-06" db="EMBL/GenBank/DDBJ databases">
        <title>Pontibacter populi HYL7-15.</title>
        <authorList>
            <person name="Kim M.K."/>
        </authorList>
    </citation>
    <scope>NUCLEOTIDE SEQUENCE [LARGE SCALE GENOMIC DNA]</scope>
    <source>
        <strain evidence="2 3">HYL7-15</strain>
    </source>
</reference>
<dbReference type="EMBL" id="JBEOKT010000001">
    <property type="protein sequence ID" value="MER2996091.1"/>
    <property type="molecule type" value="Genomic_DNA"/>
</dbReference>
<feature type="domain" description="LPS-assembly protein LptD central" evidence="1">
    <location>
        <begin position="202"/>
        <end position="712"/>
    </location>
</feature>
<dbReference type="PANTHER" id="PTHR30189:SF1">
    <property type="entry name" value="LPS-ASSEMBLY PROTEIN LPTD"/>
    <property type="match status" value="1"/>
</dbReference>
<evidence type="ECO:0000313" key="3">
    <source>
        <dbReference type="Proteomes" id="UP001476807"/>
    </source>
</evidence>
<evidence type="ECO:0000259" key="1">
    <source>
        <dbReference type="Pfam" id="PF19838"/>
    </source>
</evidence>
<proteinExistence type="predicted"/>
<accession>A0ABV1RPI0</accession>
<dbReference type="InterPro" id="IPR045659">
    <property type="entry name" value="LptD_2"/>
</dbReference>
<evidence type="ECO:0000313" key="2">
    <source>
        <dbReference type="EMBL" id="MER2996091.1"/>
    </source>
</evidence>
<name>A0ABV1RPI0_9BACT</name>
<dbReference type="RefSeq" id="WP_350410193.1">
    <property type="nucleotide sequence ID" value="NZ_JBEOKT010000001.1"/>
</dbReference>
<dbReference type="InterPro" id="IPR050218">
    <property type="entry name" value="LptD"/>
</dbReference>